<dbReference type="InterPro" id="IPR014922">
    <property type="entry name" value="YdhG-like"/>
</dbReference>
<dbReference type="Proteomes" id="UP000249177">
    <property type="component" value="Unassembled WGS sequence"/>
</dbReference>
<gene>
    <name evidence="2" type="ORF">DOS84_03655</name>
</gene>
<accession>A0A2W7VRD3</accession>
<dbReference type="EMBL" id="QKXH01000002">
    <property type="protein sequence ID" value="PZX94662.1"/>
    <property type="molecule type" value="Genomic_DNA"/>
</dbReference>
<proteinExistence type="predicted"/>
<organism evidence="2 3">
    <name type="scientific">Flavobacterium aquariorum</name>
    <dbReference type="NCBI Taxonomy" id="2217670"/>
    <lineage>
        <taxon>Bacteria</taxon>
        <taxon>Pseudomonadati</taxon>
        <taxon>Bacteroidota</taxon>
        <taxon>Flavobacteriia</taxon>
        <taxon>Flavobacteriales</taxon>
        <taxon>Flavobacteriaceae</taxon>
        <taxon>Flavobacterium</taxon>
    </lineage>
</organism>
<evidence type="ECO:0000313" key="3">
    <source>
        <dbReference type="Proteomes" id="UP000249177"/>
    </source>
</evidence>
<dbReference type="RefSeq" id="WP_111408757.1">
    <property type="nucleotide sequence ID" value="NZ_QKXH01000002.1"/>
</dbReference>
<evidence type="ECO:0000259" key="1">
    <source>
        <dbReference type="Pfam" id="PF08818"/>
    </source>
</evidence>
<dbReference type="Pfam" id="PF08818">
    <property type="entry name" value="DUF1801"/>
    <property type="match status" value="1"/>
</dbReference>
<dbReference type="SUPFAM" id="SSF159888">
    <property type="entry name" value="YdhG-like"/>
    <property type="match status" value="1"/>
</dbReference>
<keyword evidence="3" id="KW-1185">Reference proteome</keyword>
<name>A0A2W7VRD3_9FLAO</name>
<dbReference type="Gene3D" id="3.90.1150.200">
    <property type="match status" value="1"/>
</dbReference>
<evidence type="ECO:0000313" key="2">
    <source>
        <dbReference type="EMBL" id="PZX94662.1"/>
    </source>
</evidence>
<reference evidence="2 3" key="1">
    <citation type="submission" date="2018-06" db="EMBL/GenBank/DDBJ databases">
        <title>Flavobacterium sp IMCC34762, genome.</title>
        <authorList>
            <person name="Joung Y."/>
            <person name="Cho J."/>
            <person name="Song J."/>
        </authorList>
    </citation>
    <scope>NUCLEOTIDE SEQUENCE [LARGE SCALE GENOMIC DNA]</scope>
    <source>
        <strain evidence="2 3">IMCC34762</strain>
    </source>
</reference>
<dbReference type="AlphaFoldDB" id="A0A2W7VRD3"/>
<comment type="caution">
    <text evidence="2">The sequence shown here is derived from an EMBL/GenBank/DDBJ whole genome shotgun (WGS) entry which is preliminary data.</text>
</comment>
<protein>
    <submittedName>
        <fullName evidence="2">DUF1801 domain-containing protein</fullName>
    </submittedName>
</protein>
<dbReference type="OrthoDB" id="670608at2"/>
<sequence length="116" mass="13862">MKITDEYIYRQPEKVRSILLHLISVFEREIPELVLLFKWGIPYFYYKKKMFCYLAPNHKKGFVDAGFARGFQLARNQDYLVGEKRNTVKSLRYYNLEDIDNAILVDVIKEAVTLYK</sequence>
<feature type="domain" description="YdhG-like" evidence="1">
    <location>
        <begin position="16"/>
        <end position="112"/>
    </location>
</feature>